<dbReference type="InterPro" id="IPR003148">
    <property type="entry name" value="RCK_N"/>
</dbReference>
<evidence type="ECO:0000256" key="5">
    <source>
        <dbReference type="ARBA" id="ARBA00023027"/>
    </source>
</evidence>
<dbReference type="Gene3D" id="1.10.287.70">
    <property type="match status" value="1"/>
</dbReference>
<reference evidence="11" key="1">
    <citation type="journal article" date="2019" name="Int. J. Syst. Evol. Microbiol.">
        <title>The Global Catalogue of Microorganisms (GCM) 10K type strain sequencing project: providing services to taxonomists for standard genome sequencing and annotation.</title>
        <authorList>
            <consortium name="The Broad Institute Genomics Platform"/>
            <consortium name="The Broad Institute Genome Sequencing Center for Infectious Disease"/>
            <person name="Wu L."/>
            <person name="Ma J."/>
        </authorList>
    </citation>
    <scope>NUCLEOTIDE SEQUENCE [LARGE SCALE GENOMIC DNA]</scope>
    <source>
        <strain evidence="11">JCM 31406</strain>
    </source>
</reference>
<sequence>MSVDRRRLSLLLALVAGLVLFGTLGYRVLEGWTWLDCLYMSVMVLTTVGFGEVAPPSAAGKLFSIVLMTFGIGLMLYLLTLLAETVVRGLTDPLAVRRRKERKLIHLRGHTVVCGYGQVGEAVCVALRAARRDVVVIDHRPEHLEWAQGQGIHTLVGDATDEDVLRRAGAERAESLVTVINSDPSNLYVVLSARGLNPALRVIARASDESAAQKMRRAGADEVVNPYQLSGNRIAAMMLAPRLSRLLSGDVTSDHFIIREIGVPDALVGQTVEALGRETGALIVAIWRGGQPLRCRAGDELQAGDTVLVAGAAAEVDAVEAHRAAGGSADAGSASADSAGAGSAAGVQPT</sequence>
<evidence type="ECO:0000256" key="7">
    <source>
        <dbReference type="SAM" id="Phobius"/>
    </source>
</evidence>
<dbReference type="SUPFAM" id="SSF116726">
    <property type="entry name" value="TrkA C-terminal domain-like"/>
    <property type="match status" value="1"/>
</dbReference>
<dbReference type="InterPro" id="IPR006037">
    <property type="entry name" value="RCK_C"/>
</dbReference>
<dbReference type="InterPro" id="IPR050721">
    <property type="entry name" value="Trk_Ktr_HKT_K-transport"/>
</dbReference>
<dbReference type="InterPro" id="IPR013099">
    <property type="entry name" value="K_chnl_dom"/>
</dbReference>
<keyword evidence="5" id="KW-0520">NAD</keyword>
<evidence type="ECO:0000256" key="3">
    <source>
        <dbReference type="ARBA" id="ARBA00022538"/>
    </source>
</evidence>
<dbReference type="EMBL" id="BMQO01000037">
    <property type="protein sequence ID" value="GGS43298.1"/>
    <property type="molecule type" value="Genomic_DNA"/>
</dbReference>
<keyword evidence="4" id="KW-0630">Potassium</keyword>
<feature type="transmembrane region" description="Helical" evidence="7">
    <location>
        <begin position="31"/>
        <end position="50"/>
    </location>
</feature>
<keyword evidence="7" id="KW-0812">Transmembrane</keyword>
<evidence type="ECO:0000259" key="9">
    <source>
        <dbReference type="PROSITE" id="PS51202"/>
    </source>
</evidence>
<evidence type="ECO:0000256" key="1">
    <source>
        <dbReference type="ARBA" id="ARBA00004651"/>
    </source>
</evidence>
<dbReference type="GO" id="GO:0034220">
    <property type="term" value="P:monoatomic ion transmembrane transport"/>
    <property type="evidence" value="ECO:0007669"/>
    <property type="project" value="UniProtKB-KW"/>
</dbReference>
<dbReference type="InterPro" id="IPR036291">
    <property type="entry name" value="NAD(P)-bd_dom_sf"/>
</dbReference>
<dbReference type="Pfam" id="PF07885">
    <property type="entry name" value="Ion_trans_2"/>
    <property type="match status" value="1"/>
</dbReference>
<name>A0ABQ2SXX5_9DEIO</name>
<keyword evidence="3" id="KW-0633">Potassium transport</keyword>
<feature type="transmembrane region" description="Helical" evidence="7">
    <location>
        <begin position="62"/>
        <end position="83"/>
    </location>
</feature>
<keyword evidence="10" id="KW-0407">Ion channel</keyword>
<evidence type="ECO:0000256" key="6">
    <source>
        <dbReference type="SAM" id="MobiDB-lite"/>
    </source>
</evidence>
<dbReference type="PROSITE" id="PS51202">
    <property type="entry name" value="RCK_C"/>
    <property type="match status" value="1"/>
</dbReference>
<comment type="subcellular location">
    <subcellularLocation>
        <location evidence="1">Cell membrane</location>
        <topology evidence="1">Multi-pass membrane protein</topology>
    </subcellularLocation>
</comment>
<feature type="region of interest" description="Disordered" evidence="6">
    <location>
        <begin position="326"/>
        <end position="350"/>
    </location>
</feature>
<organism evidence="10 11">
    <name type="scientific">Deinococcus knuensis</name>
    <dbReference type="NCBI Taxonomy" id="1837380"/>
    <lineage>
        <taxon>Bacteria</taxon>
        <taxon>Thermotogati</taxon>
        <taxon>Deinococcota</taxon>
        <taxon>Deinococci</taxon>
        <taxon>Deinococcales</taxon>
        <taxon>Deinococcaceae</taxon>
        <taxon>Deinococcus</taxon>
    </lineage>
</organism>
<keyword evidence="7" id="KW-1133">Transmembrane helix</keyword>
<feature type="domain" description="RCK C-terminal" evidence="9">
    <location>
        <begin position="241"/>
        <end position="325"/>
    </location>
</feature>
<comment type="caution">
    <text evidence="10">The sequence shown here is derived from an EMBL/GenBank/DDBJ whole genome shotgun (WGS) entry which is preliminary data.</text>
</comment>
<evidence type="ECO:0000313" key="11">
    <source>
        <dbReference type="Proteomes" id="UP000620633"/>
    </source>
</evidence>
<evidence type="ECO:0000259" key="8">
    <source>
        <dbReference type="PROSITE" id="PS51201"/>
    </source>
</evidence>
<dbReference type="PANTHER" id="PTHR43833:SF9">
    <property type="entry name" value="POTASSIUM CHANNEL PROTEIN YUGO-RELATED"/>
    <property type="match status" value="1"/>
</dbReference>
<dbReference type="PRINTS" id="PR00335">
    <property type="entry name" value="KUPTAKETRKA"/>
</dbReference>
<protein>
    <recommendedName>
        <fullName evidence="2">Trk system potassium uptake protein TrkA</fullName>
    </recommendedName>
</protein>
<feature type="domain" description="RCK N-terminal" evidence="8">
    <location>
        <begin position="108"/>
        <end position="225"/>
    </location>
</feature>
<keyword evidence="7" id="KW-0472">Membrane</keyword>
<dbReference type="SUPFAM" id="SSF51735">
    <property type="entry name" value="NAD(P)-binding Rossmann-fold domains"/>
    <property type="match status" value="1"/>
</dbReference>
<evidence type="ECO:0000256" key="2">
    <source>
        <dbReference type="ARBA" id="ARBA00017378"/>
    </source>
</evidence>
<dbReference type="Pfam" id="PF02080">
    <property type="entry name" value="TrkA_C"/>
    <property type="match status" value="1"/>
</dbReference>
<evidence type="ECO:0000256" key="4">
    <source>
        <dbReference type="ARBA" id="ARBA00022958"/>
    </source>
</evidence>
<keyword evidence="11" id="KW-1185">Reference proteome</keyword>
<dbReference type="PANTHER" id="PTHR43833">
    <property type="entry name" value="POTASSIUM CHANNEL PROTEIN 2-RELATED-RELATED"/>
    <property type="match status" value="1"/>
</dbReference>
<dbReference type="Gene3D" id="3.40.50.720">
    <property type="entry name" value="NAD(P)-binding Rossmann-like Domain"/>
    <property type="match status" value="1"/>
</dbReference>
<dbReference type="InterPro" id="IPR036721">
    <property type="entry name" value="RCK_C_sf"/>
</dbReference>
<dbReference type="Proteomes" id="UP000620633">
    <property type="component" value="Unassembled WGS sequence"/>
</dbReference>
<proteinExistence type="predicted"/>
<dbReference type="SUPFAM" id="SSF81324">
    <property type="entry name" value="Voltage-gated potassium channels"/>
    <property type="match status" value="1"/>
</dbReference>
<keyword evidence="10" id="KW-0406">Ion transport</keyword>
<dbReference type="Gene3D" id="3.30.70.1450">
    <property type="entry name" value="Regulator of K+ conductance, C-terminal domain"/>
    <property type="match status" value="1"/>
</dbReference>
<gene>
    <name evidence="10" type="ORF">GCM10008961_37950</name>
</gene>
<evidence type="ECO:0000313" key="10">
    <source>
        <dbReference type="EMBL" id="GGS43298.1"/>
    </source>
</evidence>
<keyword evidence="10" id="KW-0813">Transport</keyword>
<accession>A0ABQ2SXX5</accession>
<dbReference type="InterPro" id="IPR006036">
    <property type="entry name" value="K_uptake_TrkA"/>
</dbReference>
<dbReference type="Pfam" id="PF02254">
    <property type="entry name" value="TrkA_N"/>
    <property type="match status" value="1"/>
</dbReference>
<dbReference type="PROSITE" id="PS51201">
    <property type="entry name" value="RCK_N"/>
    <property type="match status" value="1"/>
</dbReference>